<dbReference type="Pfam" id="PF00632">
    <property type="entry name" value="HECT"/>
    <property type="match status" value="1"/>
</dbReference>
<gene>
    <name evidence="11" type="ORF">ALC60_04795</name>
</gene>
<keyword evidence="5" id="KW-0677">Repeat</keyword>
<evidence type="ECO:0000313" key="11">
    <source>
        <dbReference type="EMBL" id="KYQ56279.1"/>
    </source>
</evidence>
<dbReference type="InterPro" id="IPR050409">
    <property type="entry name" value="E3_ubiq-protein_ligase"/>
</dbReference>
<keyword evidence="6 7" id="KW-0833">Ubl conjugation pathway</keyword>
<dbReference type="InterPro" id="IPR001202">
    <property type="entry name" value="WW_dom"/>
</dbReference>
<dbReference type="KEGG" id="mzt:108721971"/>
<keyword evidence="12" id="KW-1185">Reference proteome</keyword>
<dbReference type="InterPro" id="IPR040524">
    <property type="entry name" value="HECW1_helix"/>
</dbReference>
<dbReference type="SUPFAM" id="SSF56204">
    <property type="entry name" value="Hect, E3 ligase catalytic domain"/>
    <property type="match status" value="1"/>
</dbReference>
<dbReference type="EMBL" id="KQ982449">
    <property type="protein sequence ID" value="KYQ56279.1"/>
    <property type="molecule type" value="Genomic_DNA"/>
</dbReference>
<dbReference type="FunFam" id="3.30.2160.10:FF:000001">
    <property type="entry name" value="E3 ubiquitin-protein ligase NEDD4-like"/>
    <property type="match status" value="1"/>
</dbReference>
<evidence type="ECO:0000256" key="2">
    <source>
        <dbReference type="ARBA" id="ARBA00004906"/>
    </source>
</evidence>
<dbReference type="UniPathway" id="UPA00143"/>
<evidence type="ECO:0000256" key="3">
    <source>
        <dbReference type="ARBA" id="ARBA00012485"/>
    </source>
</evidence>
<dbReference type="PROSITE" id="PS50237">
    <property type="entry name" value="HECT"/>
    <property type="match status" value="1"/>
</dbReference>
<feature type="region of interest" description="Disordered" evidence="8">
    <location>
        <begin position="638"/>
        <end position="676"/>
    </location>
</feature>
<evidence type="ECO:0000256" key="6">
    <source>
        <dbReference type="ARBA" id="ARBA00022786"/>
    </source>
</evidence>
<dbReference type="FunFam" id="3.30.2410.10:FF:000002">
    <property type="entry name" value="E3 ubiquitin-protein ligase HECW2"/>
    <property type="match status" value="1"/>
</dbReference>
<feature type="region of interest" description="Disordered" evidence="8">
    <location>
        <begin position="468"/>
        <end position="500"/>
    </location>
</feature>
<dbReference type="SMART" id="SM00119">
    <property type="entry name" value="HECTc"/>
    <property type="match status" value="1"/>
</dbReference>
<comment type="pathway">
    <text evidence="2">Protein modification; protein ubiquitination.</text>
</comment>
<feature type="domain" description="HECT" evidence="10">
    <location>
        <begin position="965"/>
        <end position="1301"/>
    </location>
</feature>
<protein>
    <recommendedName>
        <fullName evidence="3">HECT-type E3 ubiquitin transferase</fullName>
        <ecNumber evidence="3">2.3.2.26</ecNumber>
    </recommendedName>
</protein>
<dbReference type="STRING" id="64791.A0A151X7G7"/>
<dbReference type="SMART" id="SM00456">
    <property type="entry name" value="WW"/>
    <property type="match status" value="2"/>
</dbReference>
<dbReference type="Pfam" id="PF18436">
    <property type="entry name" value="HECW1_helix"/>
    <property type="match status" value="1"/>
</dbReference>
<dbReference type="GO" id="GO:0009966">
    <property type="term" value="P:regulation of signal transduction"/>
    <property type="evidence" value="ECO:0007669"/>
    <property type="project" value="UniProtKB-ARBA"/>
</dbReference>
<evidence type="ECO:0000259" key="9">
    <source>
        <dbReference type="PROSITE" id="PS50020"/>
    </source>
</evidence>
<evidence type="ECO:0000256" key="8">
    <source>
        <dbReference type="SAM" id="MobiDB-lite"/>
    </source>
</evidence>
<evidence type="ECO:0000256" key="4">
    <source>
        <dbReference type="ARBA" id="ARBA00022679"/>
    </source>
</evidence>
<accession>A0A151X7G7</accession>
<dbReference type="Gene3D" id="3.30.2160.10">
    <property type="entry name" value="Hect, E3 ligase catalytic domain"/>
    <property type="match status" value="1"/>
</dbReference>
<feature type="active site" description="Glycyl thioester intermediate" evidence="7">
    <location>
        <position position="1269"/>
    </location>
</feature>
<feature type="domain" description="WW" evidence="9">
    <location>
        <begin position="750"/>
        <end position="783"/>
    </location>
</feature>
<feature type="domain" description="WW" evidence="9">
    <location>
        <begin position="585"/>
        <end position="618"/>
    </location>
</feature>
<evidence type="ECO:0000313" key="12">
    <source>
        <dbReference type="Proteomes" id="UP000075809"/>
    </source>
</evidence>
<feature type="region of interest" description="Disordered" evidence="8">
    <location>
        <begin position="396"/>
        <end position="426"/>
    </location>
</feature>
<comment type="catalytic activity">
    <reaction evidence="1">
        <text>S-ubiquitinyl-[E2 ubiquitin-conjugating enzyme]-L-cysteine + [acceptor protein]-L-lysine = [E2 ubiquitin-conjugating enzyme]-L-cysteine + N(6)-ubiquitinyl-[acceptor protein]-L-lysine.</text>
        <dbReference type="EC" id="2.3.2.26"/>
    </reaction>
</comment>
<dbReference type="CDD" id="cd00201">
    <property type="entry name" value="WW"/>
    <property type="match status" value="1"/>
</dbReference>
<dbReference type="InterPro" id="IPR035983">
    <property type="entry name" value="Hect_E3_ubiquitin_ligase"/>
</dbReference>
<dbReference type="InterPro" id="IPR000569">
    <property type="entry name" value="HECT_dom"/>
</dbReference>
<evidence type="ECO:0000259" key="10">
    <source>
        <dbReference type="PROSITE" id="PS50237"/>
    </source>
</evidence>
<dbReference type="GO" id="GO:0061630">
    <property type="term" value="F:ubiquitin protein ligase activity"/>
    <property type="evidence" value="ECO:0007669"/>
    <property type="project" value="UniProtKB-EC"/>
</dbReference>
<dbReference type="PROSITE" id="PS50020">
    <property type="entry name" value="WW_DOMAIN_2"/>
    <property type="match status" value="2"/>
</dbReference>
<dbReference type="EC" id="2.3.2.26" evidence="3"/>
<dbReference type="PANTHER" id="PTHR11254:SF320">
    <property type="entry name" value="HECT-TYPE E3 UBIQUITIN TRANSFERASE"/>
    <property type="match status" value="1"/>
</dbReference>
<evidence type="ECO:0000256" key="7">
    <source>
        <dbReference type="PROSITE-ProRule" id="PRU00104"/>
    </source>
</evidence>
<dbReference type="GO" id="GO:0016567">
    <property type="term" value="P:protein ubiquitination"/>
    <property type="evidence" value="ECO:0007669"/>
    <property type="project" value="UniProtKB-UniPathway"/>
</dbReference>
<organism evidence="11 12">
    <name type="scientific">Mycetomoellerius zeteki</name>
    <dbReference type="NCBI Taxonomy" id="64791"/>
    <lineage>
        <taxon>Eukaryota</taxon>
        <taxon>Metazoa</taxon>
        <taxon>Ecdysozoa</taxon>
        <taxon>Arthropoda</taxon>
        <taxon>Hexapoda</taxon>
        <taxon>Insecta</taxon>
        <taxon>Pterygota</taxon>
        <taxon>Neoptera</taxon>
        <taxon>Endopterygota</taxon>
        <taxon>Hymenoptera</taxon>
        <taxon>Apocrita</taxon>
        <taxon>Aculeata</taxon>
        <taxon>Formicoidea</taxon>
        <taxon>Formicidae</taxon>
        <taxon>Myrmicinae</taxon>
        <taxon>Mycetomoellerius</taxon>
    </lineage>
</organism>
<dbReference type="Proteomes" id="UP000075809">
    <property type="component" value="Unassembled WGS sequence"/>
</dbReference>
<reference evidence="11 12" key="1">
    <citation type="submission" date="2015-09" db="EMBL/GenBank/DDBJ databases">
        <title>Trachymyrmex zeteki WGS genome.</title>
        <authorList>
            <person name="Nygaard S."/>
            <person name="Hu H."/>
            <person name="Boomsma J."/>
            <person name="Zhang G."/>
        </authorList>
    </citation>
    <scope>NUCLEOTIDE SEQUENCE [LARGE SCALE GENOMIC DNA]</scope>
    <source>
        <strain evidence="11">Tzet28-1</strain>
        <tissue evidence="11">Whole body</tissue>
    </source>
</reference>
<dbReference type="Gene3D" id="3.30.2410.10">
    <property type="entry name" value="Hect, E3 ligase catalytic domain"/>
    <property type="match status" value="1"/>
</dbReference>
<dbReference type="Gene3D" id="3.90.1750.10">
    <property type="entry name" value="Hect, E3 ligase catalytic domains"/>
    <property type="match status" value="1"/>
</dbReference>
<keyword evidence="4" id="KW-0808">Transferase</keyword>
<dbReference type="PROSITE" id="PS01159">
    <property type="entry name" value="WW_DOMAIN_1"/>
    <property type="match status" value="1"/>
</dbReference>
<dbReference type="SUPFAM" id="SSF51045">
    <property type="entry name" value="WW domain"/>
    <property type="match status" value="2"/>
</dbReference>
<sequence>MPSETDAMGSVFKEEEDTEKSNEQPVSLMTLNSENKDSIVSAKHIDTHLANANGDRVSTSDDRTKFLNSTDEDAVSTTSDSFVTTNNLLEAENLYSQSKTTDRFSVLVKQTEENDDIGTTCNNVVQNLSKKSIFLAHRNLSRKKGLLAENISEIHCDASELAACSNNIPDGKAYGFEKSYNIDVEECSNESNTGNLCNNNTDVSSDTRHKLIQETIPLHICKQSLKDDDSDTSHLSLVNILLKTSSNDDKDCKIDHESNESNLPVDGLTSLSLDISKESLNSQSATSANYSDATNDTKISLNILDNNNKNSLENDENELPSSSKHVICKEMSTSQDAGRASLCHDSVSISKPFKLPILEKMPKTASVQQSEIEENAVALLDSSFTRQNQLERIRCLDSEPRSSNSSEESNSDIELQHASISNNDIKKRQCRPNGVVTKEGAEYYQLWRSTGGHLSPESLYETLYPMPPPLPPRTAHRPLHRSNALPSGAPELPKRHQKHPAPLHPEDCFGFEIVDVDEASNLKLRTAVTKSIALLSSPRSHRQRERPELTIASQMECPPTPTHRPRPLCPLPVCQTSNVSLSSEEPLPPSWEARIDSHGRVFYIDHINRTTTWQRPNLTTRNTGSDLRRQQLDRRYQSVRRTISRSDNIDREANGSNGNLFDNSERQNDRTDRGESELFDISTIPPVLFLTRPDFFTVLHTNADAMEVYNRNPSLKHMINRVRRDPVVFPRYEHNRDLVALINVFADSNKELPRGYESKLDRTGKRFFICHARKATSFIDPRLPTEAAHIRTLLDEAPLPPPRPQQSSVTATPEIPVAYNDKVVAFLRQPNIMDILKERHSALGQNIALREKVNTIRVEGTVALQRWSHDVPLALLLSLFEQEIMSYVPGSIGRSPLGSPHASPGLTRASARAPALYRRDFEAKLRTFYRKLESKGYGQGPSKLKLHIRREHLLEDAFTRIMAASKKDLQKGKLVVIFDHEEGLDYGGPSREFFFHLSRELFNPYYGLFEYSANDTYTVQISPMSAFVDNYHDWFRFSGRVLGLALVHQYLLDAFFTRPFYKALLRIPASLSDLESLDQEFHQSLMWIKEKDISIEPLELTFSVTEELLGRVAERELKPGGRNIAVTEKNKKEYLERVVRWRLERGVAEQTESLVRGFYEVVDPRLVSVFDARELELVIAGAAEIDLNDWRTHTEYRSGYHDAHPVVEWFWSSISRFTNEQRLRLLQFVTGTSSIPYEGFAALRGSTGPRKFCIEKWGRPNSLPRAHTCFNRLDLPPYPTPEILYEKLLLAVEETNTFGIE</sequence>
<feature type="compositionally biased region" description="Basic and acidic residues" evidence="8">
    <location>
        <begin position="663"/>
        <end position="676"/>
    </location>
</feature>
<proteinExistence type="predicted"/>
<dbReference type="Gene3D" id="2.20.70.10">
    <property type="match status" value="2"/>
</dbReference>
<evidence type="ECO:0000256" key="1">
    <source>
        <dbReference type="ARBA" id="ARBA00000885"/>
    </source>
</evidence>
<dbReference type="OrthoDB" id="5987976at2759"/>
<dbReference type="GO" id="GO:0048814">
    <property type="term" value="P:regulation of dendrite morphogenesis"/>
    <property type="evidence" value="ECO:0007669"/>
    <property type="project" value="TreeGrafter"/>
</dbReference>
<dbReference type="PANTHER" id="PTHR11254">
    <property type="entry name" value="HECT DOMAIN UBIQUITIN-PROTEIN LIGASE"/>
    <property type="match status" value="1"/>
</dbReference>
<dbReference type="InterPro" id="IPR036020">
    <property type="entry name" value="WW_dom_sf"/>
</dbReference>
<dbReference type="FunFam" id="3.90.1750.10:FF:000036">
    <property type="entry name" value="E3 ubiquitin-protein ligase HECW2"/>
    <property type="match status" value="1"/>
</dbReference>
<dbReference type="GO" id="GO:0005737">
    <property type="term" value="C:cytoplasm"/>
    <property type="evidence" value="ECO:0007669"/>
    <property type="project" value="UniProtKB-ARBA"/>
</dbReference>
<dbReference type="FunFam" id="3.90.1750.10:FF:000079">
    <property type="entry name" value="E3 ubiquitin-protein ligase"/>
    <property type="match status" value="1"/>
</dbReference>
<dbReference type="CDD" id="cd00078">
    <property type="entry name" value="HECTc"/>
    <property type="match status" value="1"/>
</dbReference>
<evidence type="ECO:0000256" key="5">
    <source>
        <dbReference type="ARBA" id="ARBA00022737"/>
    </source>
</evidence>
<feature type="region of interest" description="Disordered" evidence="8">
    <location>
        <begin position="1"/>
        <end position="26"/>
    </location>
</feature>
<dbReference type="FunFam" id="2.20.70.10:FF:000013">
    <property type="entry name" value="E3 ubiquitin-protein ligase HECW2 isoform X1"/>
    <property type="match status" value="1"/>
</dbReference>
<dbReference type="Pfam" id="PF00397">
    <property type="entry name" value="WW"/>
    <property type="match status" value="1"/>
</dbReference>
<name>A0A151X7G7_9HYME</name>
<dbReference type="GO" id="GO:0006511">
    <property type="term" value="P:ubiquitin-dependent protein catabolic process"/>
    <property type="evidence" value="ECO:0007669"/>
    <property type="project" value="TreeGrafter"/>
</dbReference>